<evidence type="ECO:0000313" key="1">
    <source>
        <dbReference type="EMBL" id="NMW32944.1"/>
    </source>
</evidence>
<feature type="non-terminal residue" evidence="1">
    <location>
        <position position="120"/>
    </location>
</feature>
<name>A0A848QP11_9SPHN</name>
<gene>
    <name evidence="1" type="ORF">HKD42_12810</name>
</gene>
<accession>A0A848QP11</accession>
<dbReference type="AlphaFoldDB" id="A0A848QP11"/>
<keyword evidence="2" id="KW-1185">Reference proteome</keyword>
<evidence type="ECO:0000313" key="2">
    <source>
        <dbReference type="Proteomes" id="UP000561181"/>
    </source>
</evidence>
<reference evidence="1 2" key="1">
    <citation type="submission" date="2020-04" db="EMBL/GenBank/DDBJ databases">
        <authorList>
            <person name="Liu A."/>
        </authorList>
    </citation>
    <scope>NUCLEOTIDE SEQUENCE [LARGE SCALE GENOMIC DNA]</scope>
    <source>
        <strain evidence="1 2">RZ02</strain>
    </source>
</reference>
<organism evidence="1 2">
    <name type="scientific">Pontixanthobacter rizhaonensis</name>
    <dbReference type="NCBI Taxonomy" id="2730337"/>
    <lineage>
        <taxon>Bacteria</taxon>
        <taxon>Pseudomonadati</taxon>
        <taxon>Pseudomonadota</taxon>
        <taxon>Alphaproteobacteria</taxon>
        <taxon>Sphingomonadales</taxon>
        <taxon>Erythrobacteraceae</taxon>
        <taxon>Pontixanthobacter</taxon>
    </lineage>
</organism>
<proteinExistence type="predicted"/>
<comment type="caution">
    <text evidence="1">The sequence shown here is derived from an EMBL/GenBank/DDBJ whole genome shotgun (WGS) entry which is preliminary data.</text>
</comment>
<dbReference type="PROSITE" id="PS51257">
    <property type="entry name" value="PROKAR_LIPOPROTEIN"/>
    <property type="match status" value="1"/>
</dbReference>
<dbReference type="Proteomes" id="UP000561181">
    <property type="component" value="Unassembled WGS sequence"/>
</dbReference>
<protein>
    <submittedName>
        <fullName evidence="1">Uncharacterized protein</fullName>
    </submittedName>
</protein>
<dbReference type="EMBL" id="JABCRE010000003">
    <property type="protein sequence ID" value="NMW32944.1"/>
    <property type="molecule type" value="Genomic_DNA"/>
</dbReference>
<sequence>MNRRNFLSRVALGAAFVLSGCGLGPDPTPDYRYRLTVEVETPEGLKSGSSVIEVQTNIAGEYSIPTPGRVSQRLRGEAVTVDLDDGQVLFALLRSDSEADWAKQVMFLLTPSVRSSDGKN</sequence>